<gene>
    <name evidence="3" type="ORF">IWQ62_004450</name>
</gene>
<evidence type="ECO:0008006" key="5">
    <source>
        <dbReference type="Google" id="ProtNLM"/>
    </source>
</evidence>
<dbReference type="AlphaFoldDB" id="A0A9W8ALW3"/>
<keyword evidence="4" id="KW-1185">Reference proteome</keyword>
<comment type="caution">
    <text evidence="3">The sequence shown here is derived from an EMBL/GenBank/DDBJ whole genome shotgun (WGS) entry which is preliminary data.</text>
</comment>
<name>A0A9W8ALW3_9FUNG</name>
<feature type="chain" id="PRO_5040822475" description="Glycine zipper 2TM domain-containing protein" evidence="2">
    <location>
        <begin position="20"/>
        <end position="118"/>
    </location>
</feature>
<proteinExistence type="predicted"/>
<dbReference type="EMBL" id="JANBPY010001483">
    <property type="protein sequence ID" value="KAJ1959852.1"/>
    <property type="molecule type" value="Genomic_DNA"/>
</dbReference>
<organism evidence="3 4">
    <name type="scientific">Dispira parvispora</name>
    <dbReference type="NCBI Taxonomy" id="1520584"/>
    <lineage>
        <taxon>Eukaryota</taxon>
        <taxon>Fungi</taxon>
        <taxon>Fungi incertae sedis</taxon>
        <taxon>Zoopagomycota</taxon>
        <taxon>Kickxellomycotina</taxon>
        <taxon>Dimargaritomycetes</taxon>
        <taxon>Dimargaritales</taxon>
        <taxon>Dimargaritaceae</taxon>
        <taxon>Dispira</taxon>
    </lineage>
</organism>
<evidence type="ECO:0000313" key="3">
    <source>
        <dbReference type="EMBL" id="KAJ1959852.1"/>
    </source>
</evidence>
<feature type="signal peptide" evidence="2">
    <location>
        <begin position="1"/>
        <end position="19"/>
    </location>
</feature>
<reference evidence="3" key="1">
    <citation type="submission" date="2022-07" db="EMBL/GenBank/DDBJ databases">
        <title>Phylogenomic reconstructions and comparative analyses of Kickxellomycotina fungi.</title>
        <authorList>
            <person name="Reynolds N.K."/>
            <person name="Stajich J.E."/>
            <person name="Barry K."/>
            <person name="Grigoriev I.V."/>
            <person name="Crous P."/>
            <person name="Smith M.E."/>
        </authorList>
    </citation>
    <scope>NUCLEOTIDE SEQUENCE</scope>
    <source>
        <strain evidence="3">RSA 1196</strain>
    </source>
</reference>
<accession>A0A9W8ALW3</accession>
<dbReference type="Proteomes" id="UP001150925">
    <property type="component" value="Unassembled WGS sequence"/>
</dbReference>
<evidence type="ECO:0000256" key="2">
    <source>
        <dbReference type="SAM" id="SignalP"/>
    </source>
</evidence>
<protein>
    <recommendedName>
        <fullName evidence="5">Glycine zipper 2TM domain-containing protein</fullName>
    </recommendedName>
</protein>
<feature type="region of interest" description="Disordered" evidence="1">
    <location>
        <begin position="22"/>
        <end position="44"/>
    </location>
</feature>
<evidence type="ECO:0000256" key="1">
    <source>
        <dbReference type="SAM" id="MobiDB-lite"/>
    </source>
</evidence>
<evidence type="ECO:0000313" key="4">
    <source>
        <dbReference type="Proteomes" id="UP001150925"/>
    </source>
</evidence>
<sequence length="118" mass="12201">MVRFITPLLALLCASAVIASPTSSDNGGAVYNQVPQHPGTPRRNPGKMLAYGALGALAGGALGKYFGHTKTGALAGSITGALYGSPEVKQKVAAFYGNPGIKEKFAKFYGINSPYPKK</sequence>
<keyword evidence="2" id="KW-0732">Signal</keyword>